<evidence type="ECO:0000313" key="1">
    <source>
        <dbReference type="EMBL" id="CAG8673258.1"/>
    </source>
</evidence>
<comment type="caution">
    <text evidence="1">The sequence shown here is derived from an EMBL/GenBank/DDBJ whole genome shotgun (WGS) entry which is preliminary data.</text>
</comment>
<sequence length="44" mass="5008">MNVIVVDADRLRELEYCSRSSDAIIFLSSKNQDANIYNEKTITA</sequence>
<organism evidence="1 2">
    <name type="scientific">Cetraspora pellucida</name>
    <dbReference type="NCBI Taxonomy" id="1433469"/>
    <lineage>
        <taxon>Eukaryota</taxon>
        <taxon>Fungi</taxon>
        <taxon>Fungi incertae sedis</taxon>
        <taxon>Mucoromycota</taxon>
        <taxon>Glomeromycotina</taxon>
        <taxon>Glomeromycetes</taxon>
        <taxon>Diversisporales</taxon>
        <taxon>Gigasporaceae</taxon>
        <taxon>Cetraspora</taxon>
    </lineage>
</organism>
<gene>
    <name evidence="1" type="ORF">CPELLU_LOCUS10385</name>
</gene>
<evidence type="ECO:0000313" key="2">
    <source>
        <dbReference type="Proteomes" id="UP000789759"/>
    </source>
</evidence>
<dbReference type="EMBL" id="CAJVQA010008540">
    <property type="protein sequence ID" value="CAG8673258.1"/>
    <property type="molecule type" value="Genomic_DNA"/>
</dbReference>
<reference evidence="1" key="1">
    <citation type="submission" date="2021-06" db="EMBL/GenBank/DDBJ databases">
        <authorList>
            <person name="Kallberg Y."/>
            <person name="Tangrot J."/>
            <person name="Rosling A."/>
        </authorList>
    </citation>
    <scope>NUCLEOTIDE SEQUENCE</scope>
    <source>
        <strain evidence="1">FL966</strain>
    </source>
</reference>
<dbReference type="Proteomes" id="UP000789759">
    <property type="component" value="Unassembled WGS sequence"/>
</dbReference>
<name>A0A9N9EFU7_9GLOM</name>
<dbReference type="AlphaFoldDB" id="A0A9N9EFU7"/>
<protein>
    <submittedName>
        <fullName evidence="1">10341_t:CDS:1</fullName>
    </submittedName>
</protein>
<accession>A0A9N9EFU7</accession>
<keyword evidence="2" id="KW-1185">Reference proteome</keyword>
<proteinExistence type="predicted"/>